<reference evidence="5 6" key="1">
    <citation type="submission" date="2015-04" db="EMBL/GenBank/DDBJ databases">
        <title>Genome sequence of Kerstersia gyiorum CG1.</title>
        <authorList>
            <person name="Greninger A.L."/>
            <person name="Kozyreva V."/>
            <person name="Chaturvedi V."/>
        </authorList>
    </citation>
    <scope>NUCLEOTIDE SEQUENCE [LARGE SCALE GENOMIC DNA]</scope>
    <source>
        <strain evidence="5 6">CG1</strain>
    </source>
</reference>
<dbReference type="Proteomes" id="UP000078084">
    <property type="component" value="Unassembled WGS sequence"/>
</dbReference>
<dbReference type="RefSeq" id="WP_068368817.1">
    <property type="nucleotide sequence ID" value="NZ_CP033936.1"/>
</dbReference>
<dbReference type="OrthoDB" id="9807069at2"/>
<keyword evidence="3" id="KW-0804">Transcription</keyword>
<accession>A0A171KUK8</accession>
<organism evidence="5 6">
    <name type="scientific">Kerstersia gyiorum</name>
    <dbReference type="NCBI Taxonomy" id="206506"/>
    <lineage>
        <taxon>Bacteria</taxon>
        <taxon>Pseudomonadati</taxon>
        <taxon>Pseudomonadota</taxon>
        <taxon>Betaproteobacteria</taxon>
        <taxon>Burkholderiales</taxon>
        <taxon>Alcaligenaceae</taxon>
        <taxon>Kerstersia</taxon>
    </lineage>
</organism>
<dbReference type="InterPro" id="IPR036390">
    <property type="entry name" value="WH_DNA-bd_sf"/>
</dbReference>
<evidence type="ECO:0000313" key="6">
    <source>
        <dbReference type="Proteomes" id="UP000078084"/>
    </source>
</evidence>
<dbReference type="PROSITE" id="PS51118">
    <property type="entry name" value="HTH_HXLR"/>
    <property type="match status" value="1"/>
</dbReference>
<keyword evidence="2" id="KW-0238">DNA-binding</keyword>
<dbReference type="CDD" id="cd00090">
    <property type="entry name" value="HTH_ARSR"/>
    <property type="match status" value="1"/>
</dbReference>
<dbReference type="InterPro" id="IPR002577">
    <property type="entry name" value="HTH_HxlR"/>
</dbReference>
<comment type="caution">
    <text evidence="5">The sequence shown here is derived from an EMBL/GenBank/DDBJ whole genome shotgun (WGS) entry which is preliminary data.</text>
</comment>
<dbReference type="InterPro" id="IPR011991">
    <property type="entry name" value="ArsR-like_HTH"/>
</dbReference>
<dbReference type="PANTHER" id="PTHR33204:SF39">
    <property type="entry name" value="TRANSCRIPTIONAL REGULATORY PROTEIN"/>
    <property type="match status" value="1"/>
</dbReference>
<evidence type="ECO:0000259" key="4">
    <source>
        <dbReference type="PROSITE" id="PS51118"/>
    </source>
</evidence>
<dbReference type="SUPFAM" id="SSF46785">
    <property type="entry name" value="Winged helix' DNA-binding domain"/>
    <property type="match status" value="1"/>
</dbReference>
<dbReference type="PANTHER" id="PTHR33204">
    <property type="entry name" value="TRANSCRIPTIONAL REGULATOR, MARR FAMILY"/>
    <property type="match status" value="1"/>
</dbReference>
<evidence type="ECO:0000256" key="1">
    <source>
        <dbReference type="ARBA" id="ARBA00023015"/>
    </source>
</evidence>
<dbReference type="AlphaFoldDB" id="A0A171KUK8"/>
<dbReference type="InterPro" id="IPR036388">
    <property type="entry name" value="WH-like_DNA-bd_sf"/>
</dbReference>
<keyword evidence="1" id="KW-0805">Transcription regulation</keyword>
<dbReference type="STRING" id="206506.AAV32_05965"/>
<proteinExistence type="predicted"/>
<protein>
    <submittedName>
        <fullName evidence="5">MarR family transcriptional regulator</fullName>
    </submittedName>
</protein>
<dbReference type="Gene3D" id="1.10.10.10">
    <property type="entry name" value="Winged helix-like DNA-binding domain superfamily/Winged helix DNA-binding domain"/>
    <property type="match status" value="1"/>
</dbReference>
<gene>
    <name evidence="5" type="ORF">AAV32_05965</name>
</gene>
<name>A0A171KUK8_9BURK</name>
<evidence type="ECO:0000256" key="3">
    <source>
        <dbReference type="ARBA" id="ARBA00023163"/>
    </source>
</evidence>
<feature type="domain" description="HTH hxlR-type" evidence="4">
    <location>
        <begin position="16"/>
        <end position="114"/>
    </location>
</feature>
<dbReference type="Pfam" id="PF01638">
    <property type="entry name" value="HxlR"/>
    <property type="match status" value="1"/>
</dbReference>
<dbReference type="GO" id="GO:0003677">
    <property type="term" value="F:DNA binding"/>
    <property type="evidence" value="ECO:0007669"/>
    <property type="project" value="UniProtKB-KW"/>
</dbReference>
<keyword evidence="6" id="KW-1185">Reference proteome</keyword>
<dbReference type="GO" id="GO:0006355">
    <property type="term" value="P:regulation of DNA-templated transcription"/>
    <property type="evidence" value="ECO:0007669"/>
    <property type="project" value="UniProtKB-ARBA"/>
</dbReference>
<evidence type="ECO:0000256" key="2">
    <source>
        <dbReference type="ARBA" id="ARBA00023125"/>
    </source>
</evidence>
<dbReference type="EMBL" id="LBNE01000002">
    <property type="protein sequence ID" value="KKO72575.1"/>
    <property type="molecule type" value="Genomic_DNA"/>
</dbReference>
<sequence>METPARLPAKVFSSSCATRVLFDQLADKWSMMILTVLHDGPHRFNAIMRRIEGITQKALTHCLRRLERNGMVERRVLPTSPVGVEYHLTPLGDSLLKPVRALYGWMLNHLDEVEAARVAYEARTAVVASGGPQSPEPQEA</sequence>
<evidence type="ECO:0000313" key="5">
    <source>
        <dbReference type="EMBL" id="KKO72575.1"/>
    </source>
</evidence>